<gene>
    <name evidence="2" type="ORF">NCTC12860_00812</name>
</gene>
<dbReference type="RefSeq" id="WP_026500445.1">
    <property type="nucleotide sequence ID" value="NZ_CACVBG010000001.1"/>
</dbReference>
<sequence length="204" mass="24298">MDQKELFIGTSITITASFFSSIAGTTKCSAQTPSHLSDSHESVVKSKYKSSLYKLWQYATKNKPSLYNDSVVHYDNKTFPHTQRLFTSYKFFLKRFLQLKNYIKQATSIQYQRLLFFKSSTFFRGSNNIGWRNVLYFIPHFYLVGWIFAYIRNILRREQNNNHKEYSKLNNLVLQIYKIKKQREKAPQRISICINRILHNKVYC</sequence>
<accession>A0A336NF99</accession>
<keyword evidence="1" id="KW-0472">Membrane</keyword>
<evidence type="ECO:0000313" key="3">
    <source>
        <dbReference type="Proteomes" id="UP000253846"/>
    </source>
</evidence>
<evidence type="ECO:0000256" key="1">
    <source>
        <dbReference type="SAM" id="Phobius"/>
    </source>
</evidence>
<dbReference type="Proteomes" id="UP000253846">
    <property type="component" value="Unassembled WGS sequence"/>
</dbReference>
<name>A0A336NF99_BARGR</name>
<dbReference type="EMBL" id="UFTD01000001">
    <property type="protein sequence ID" value="SSZ39597.1"/>
    <property type="molecule type" value="Genomic_DNA"/>
</dbReference>
<keyword evidence="1" id="KW-0812">Transmembrane</keyword>
<feature type="transmembrane region" description="Helical" evidence="1">
    <location>
        <begin position="134"/>
        <end position="155"/>
    </location>
</feature>
<proteinExistence type="predicted"/>
<organism evidence="2 3">
    <name type="scientific">Bartonella grahamii</name>
    <dbReference type="NCBI Taxonomy" id="33045"/>
    <lineage>
        <taxon>Bacteria</taxon>
        <taxon>Pseudomonadati</taxon>
        <taxon>Pseudomonadota</taxon>
        <taxon>Alphaproteobacteria</taxon>
        <taxon>Hyphomicrobiales</taxon>
        <taxon>Bartonellaceae</taxon>
        <taxon>Bartonella</taxon>
    </lineage>
</organism>
<dbReference type="AlphaFoldDB" id="A0A336NF99"/>
<evidence type="ECO:0000313" key="2">
    <source>
        <dbReference type="EMBL" id="SSZ39597.1"/>
    </source>
</evidence>
<reference evidence="2 3" key="1">
    <citation type="submission" date="2018-06" db="EMBL/GenBank/DDBJ databases">
        <authorList>
            <consortium name="Pathogen Informatics"/>
            <person name="Doyle S."/>
        </authorList>
    </citation>
    <scope>NUCLEOTIDE SEQUENCE [LARGE SCALE GENOMIC DNA]</scope>
    <source>
        <strain evidence="2 3">NCTC12860</strain>
    </source>
</reference>
<keyword evidence="1" id="KW-1133">Transmembrane helix</keyword>
<protein>
    <submittedName>
        <fullName evidence="2">Uncharacterized protein</fullName>
    </submittedName>
</protein>